<comment type="caution">
    <text evidence="2">The sequence shown here is derived from an EMBL/GenBank/DDBJ whole genome shotgun (WGS) entry which is preliminary data.</text>
</comment>
<protein>
    <submittedName>
        <fullName evidence="2">Putative tellurite resistance protein B-like protein</fullName>
    </submittedName>
</protein>
<dbReference type="EMBL" id="JACHOB010000003">
    <property type="protein sequence ID" value="MBB4659213.1"/>
    <property type="molecule type" value="Genomic_DNA"/>
</dbReference>
<feature type="domain" description="Co-chaperone DjlA N-terminal" evidence="1">
    <location>
        <begin position="46"/>
        <end position="157"/>
    </location>
</feature>
<keyword evidence="3" id="KW-1185">Reference proteome</keyword>
<dbReference type="SUPFAM" id="SSF158682">
    <property type="entry name" value="TerB-like"/>
    <property type="match status" value="1"/>
</dbReference>
<dbReference type="Pfam" id="PF05099">
    <property type="entry name" value="TerB"/>
    <property type="match status" value="1"/>
</dbReference>
<dbReference type="AlphaFoldDB" id="A0A840I4L3"/>
<evidence type="ECO:0000313" key="3">
    <source>
        <dbReference type="Proteomes" id="UP000563524"/>
    </source>
</evidence>
<accession>A0A840I4L3</accession>
<organism evidence="2 3">
    <name type="scientific">Parvularcula dongshanensis</name>
    <dbReference type="NCBI Taxonomy" id="1173995"/>
    <lineage>
        <taxon>Bacteria</taxon>
        <taxon>Pseudomonadati</taxon>
        <taxon>Pseudomonadota</taxon>
        <taxon>Alphaproteobacteria</taxon>
        <taxon>Parvularculales</taxon>
        <taxon>Parvularculaceae</taxon>
        <taxon>Parvularcula</taxon>
    </lineage>
</organism>
<evidence type="ECO:0000313" key="2">
    <source>
        <dbReference type="EMBL" id="MBB4659213.1"/>
    </source>
</evidence>
<name>A0A840I4L3_9PROT</name>
<sequence length="160" mass="17539">MPILLLVIALAAVIYIAKESRSFARRRAFQAKSGPRLVETLTDPREAAAILLVQQAAYEGHVTVEQKRVILSLMTDAFGVRGDEAEGLFSFGRMAVGQMGDAANSLRRLLRPIRESLTLSEMKQLVDMMHRVAEVGSPPNEHQTALLSATRRALSLSEPA</sequence>
<dbReference type="InterPro" id="IPR007791">
    <property type="entry name" value="DjlA_N"/>
</dbReference>
<reference evidence="2 3" key="1">
    <citation type="submission" date="2020-08" db="EMBL/GenBank/DDBJ databases">
        <title>Genomic Encyclopedia of Type Strains, Phase IV (KMG-IV): sequencing the most valuable type-strain genomes for metagenomic binning, comparative biology and taxonomic classification.</title>
        <authorList>
            <person name="Goeker M."/>
        </authorList>
    </citation>
    <scope>NUCLEOTIDE SEQUENCE [LARGE SCALE GENOMIC DNA]</scope>
    <source>
        <strain evidence="2 3">DSM 102850</strain>
    </source>
</reference>
<proteinExistence type="predicted"/>
<dbReference type="RefSeq" id="WP_183817589.1">
    <property type="nucleotide sequence ID" value="NZ_JACHOB010000003.1"/>
</dbReference>
<evidence type="ECO:0000259" key="1">
    <source>
        <dbReference type="Pfam" id="PF05099"/>
    </source>
</evidence>
<dbReference type="Proteomes" id="UP000563524">
    <property type="component" value="Unassembled WGS sequence"/>
</dbReference>
<gene>
    <name evidence="2" type="ORF">GGQ59_001738</name>
</gene>
<dbReference type="InterPro" id="IPR029024">
    <property type="entry name" value="TerB-like"/>
</dbReference>